<keyword evidence="2" id="KW-0732">Signal</keyword>
<reference evidence="4" key="1">
    <citation type="journal article" date="2021" name="Genome Biol. Evol.">
        <title>A High-Quality Reference Genome for a Parasitic Bivalve with Doubly Uniparental Inheritance (Bivalvia: Unionida).</title>
        <authorList>
            <person name="Smith C.H."/>
        </authorList>
    </citation>
    <scope>NUCLEOTIDE SEQUENCE</scope>
    <source>
        <strain evidence="4">CHS0354</strain>
    </source>
</reference>
<dbReference type="InterPro" id="IPR001304">
    <property type="entry name" value="C-type_lectin-like"/>
</dbReference>
<keyword evidence="1" id="KW-1133">Transmembrane helix</keyword>
<dbReference type="Pfam" id="PF00059">
    <property type="entry name" value="Lectin_C"/>
    <property type="match status" value="1"/>
</dbReference>
<dbReference type="SMART" id="SM00034">
    <property type="entry name" value="CLECT"/>
    <property type="match status" value="1"/>
</dbReference>
<keyword evidence="5" id="KW-1185">Reference proteome</keyword>
<dbReference type="PANTHER" id="PTHR22801">
    <property type="entry name" value="LITHOSTATHINE"/>
    <property type="match status" value="1"/>
</dbReference>
<sequence length="204" mass="22632">MKILTLVGLFVLLTTSPVTNCIPGQFKTQPIPHYFPVPVSGSNLGFGPNFGFLALAVIIFFILLGSSSPKCPSGYTLYSTECIRFCYKVHSQVCKSWSDARADCKAQGADLLEPDECSFPIFQGLTFQNGAKCADFWLGAFRQPPSNNYTTVRGRMISDIFPFWGPGQPSRGNQECTEIANELQFRMNDDVCTELAGYFCQKFI</sequence>
<dbReference type="EMBL" id="JAEAOA010001593">
    <property type="protein sequence ID" value="KAK3586991.1"/>
    <property type="molecule type" value="Genomic_DNA"/>
</dbReference>
<protein>
    <recommendedName>
        <fullName evidence="3">C-type lectin domain-containing protein</fullName>
    </recommendedName>
</protein>
<keyword evidence="1" id="KW-0812">Transmembrane</keyword>
<organism evidence="4 5">
    <name type="scientific">Potamilus streckersoni</name>
    <dbReference type="NCBI Taxonomy" id="2493646"/>
    <lineage>
        <taxon>Eukaryota</taxon>
        <taxon>Metazoa</taxon>
        <taxon>Spiralia</taxon>
        <taxon>Lophotrochozoa</taxon>
        <taxon>Mollusca</taxon>
        <taxon>Bivalvia</taxon>
        <taxon>Autobranchia</taxon>
        <taxon>Heteroconchia</taxon>
        <taxon>Palaeoheterodonta</taxon>
        <taxon>Unionida</taxon>
        <taxon>Unionoidea</taxon>
        <taxon>Unionidae</taxon>
        <taxon>Ambleminae</taxon>
        <taxon>Lampsilini</taxon>
        <taxon>Potamilus</taxon>
    </lineage>
</organism>
<feature type="chain" id="PRO_5042270133" description="C-type lectin domain-containing protein" evidence="2">
    <location>
        <begin position="22"/>
        <end position="204"/>
    </location>
</feature>
<dbReference type="Proteomes" id="UP001195483">
    <property type="component" value="Unassembled WGS sequence"/>
</dbReference>
<accession>A0AAE0S804</accession>
<comment type="caution">
    <text evidence="4">The sequence shown here is derived from an EMBL/GenBank/DDBJ whole genome shotgun (WGS) entry which is preliminary data.</text>
</comment>
<gene>
    <name evidence="4" type="ORF">CHS0354_026706</name>
</gene>
<reference evidence="4" key="3">
    <citation type="submission" date="2023-05" db="EMBL/GenBank/DDBJ databases">
        <authorList>
            <person name="Smith C.H."/>
        </authorList>
    </citation>
    <scope>NUCLEOTIDE SEQUENCE</scope>
    <source>
        <strain evidence="4">CHS0354</strain>
        <tissue evidence="4">Mantle</tissue>
    </source>
</reference>
<keyword evidence="1" id="KW-0472">Membrane</keyword>
<name>A0AAE0S804_9BIVA</name>
<evidence type="ECO:0000256" key="2">
    <source>
        <dbReference type="SAM" id="SignalP"/>
    </source>
</evidence>
<evidence type="ECO:0000259" key="3">
    <source>
        <dbReference type="PROSITE" id="PS50041"/>
    </source>
</evidence>
<dbReference type="InterPro" id="IPR016187">
    <property type="entry name" value="CTDL_fold"/>
</dbReference>
<dbReference type="PROSITE" id="PS50041">
    <property type="entry name" value="C_TYPE_LECTIN_2"/>
    <property type="match status" value="1"/>
</dbReference>
<dbReference type="CDD" id="cd00037">
    <property type="entry name" value="CLECT"/>
    <property type="match status" value="1"/>
</dbReference>
<proteinExistence type="predicted"/>
<feature type="domain" description="C-type lectin" evidence="3">
    <location>
        <begin position="86"/>
        <end position="201"/>
    </location>
</feature>
<dbReference type="Gene3D" id="3.10.100.10">
    <property type="entry name" value="Mannose-Binding Protein A, subunit A"/>
    <property type="match status" value="1"/>
</dbReference>
<feature type="signal peptide" evidence="2">
    <location>
        <begin position="1"/>
        <end position="21"/>
    </location>
</feature>
<feature type="transmembrane region" description="Helical" evidence="1">
    <location>
        <begin position="45"/>
        <end position="64"/>
    </location>
</feature>
<evidence type="ECO:0000256" key="1">
    <source>
        <dbReference type="SAM" id="Phobius"/>
    </source>
</evidence>
<dbReference type="InterPro" id="IPR016186">
    <property type="entry name" value="C-type_lectin-like/link_sf"/>
</dbReference>
<dbReference type="SUPFAM" id="SSF56436">
    <property type="entry name" value="C-type lectin-like"/>
    <property type="match status" value="1"/>
</dbReference>
<dbReference type="InterPro" id="IPR050801">
    <property type="entry name" value="Ca-Dep_Lectins_ImmuneDev"/>
</dbReference>
<reference evidence="4" key="2">
    <citation type="journal article" date="2021" name="Genome Biol. Evol.">
        <title>Developing a high-quality reference genome for a parasitic bivalve with doubly uniparental inheritance (Bivalvia: Unionida).</title>
        <authorList>
            <person name="Smith C.H."/>
        </authorList>
    </citation>
    <scope>NUCLEOTIDE SEQUENCE</scope>
    <source>
        <strain evidence="4">CHS0354</strain>
        <tissue evidence="4">Mantle</tissue>
    </source>
</reference>
<dbReference type="AlphaFoldDB" id="A0AAE0S804"/>
<evidence type="ECO:0000313" key="5">
    <source>
        <dbReference type="Proteomes" id="UP001195483"/>
    </source>
</evidence>
<dbReference type="PANTHER" id="PTHR22801:SF63">
    <property type="entry name" value="C-TYPE LECTIN DOMAIN-CONTAINING PROTEIN"/>
    <property type="match status" value="1"/>
</dbReference>
<evidence type="ECO:0000313" key="4">
    <source>
        <dbReference type="EMBL" id="KAK3586991.1"/>
    </source>
</evidence>